<dbReference type="AlphaFoldDB" id="A0A170PS47"/>
<reference evidence="3" key="1">
    <citation type="submission" date="2015-10" db="EMBL/GenBank/DDBJ databases">
        <authorList>
            <person name="Gilbert D.G."/>
        </authorList>
    </citation>
    <scope>NUCLEOTIDE SEQUENCE</scope>
</reference>
<dbReference type="EMBL" id="CZRL01000104">
    <property type="protein sequence ID" value="CUS54514.1"/>
    <property type="molecule type" value="Genomic_DNA"/>
</dbReference>
<dbReference type="Gene3D" id="1.10.1530.10">
    <property type="match status" value="1"/>
</dbReference>
<evidence type="ECO:0000256" key="1">
    <source>
        <dbReference type="ARBA" id="ARBA00006056"/>
    </source>
</evidence>
<dbReference type="PANTHER" id="PTHR11091">
    <property type="entry name" value="OXIDOREDUCTASE-RELATED"/>
    <property type="match status" value="1"/>
</dbReference>
<dbReference type="EC" id="1.1.1.37" evidence="3"/>
<dbReference type="InterPro" id="IPR043144">
    <property type="entry name" value="Mal/L-sulf/L-lact_DH-like_ah"/>
</dbReference>
<dbReference type="PANTHER" id="PTHR11091:SF0">
    <property type="entry name" value="MALATE DEHYDROGENASE"/>
    <property type="match status" value="1"/>
</dbReference>
<protein>
    <submittedName>
        <fullName evidence="3">Malate dehydrogenase</fullName>
        <ecNumber evidence="3">1.1.1.37</ecNumber>
    </submittedName>
</protein>
<evidence type="ECO:0000313" key="3">
    <source>
        <dbReference type="EMBL" id="CUS54514.1"/>
    </source>
</evidence>
<dbReference type="NCBIfam" id="NF007504">
    <property type="entry name" value="PRK10098.1"/>
    <property type="match status" value="1"/>
</dbReference>
<dbReference type="Pfam" id="PF02615">
    <property type="entry name" value="Ldh_2"/>
    <property type="match status" value="1"/>
</dbReference>
<sequence>MIICHENLRALAKEILTAAGSTGDEPQLVSDNLVEANLAGHDSHGIGMLPRYVASVKTGELIPNQHAKIAIDNGPLVTVDGGAGYGQVIGKEAMDIAIDRVREHGVCVMTIRRSFHLGRIGAWGERCAAAGFLSMHHVNVVGHPGLVAPYRGTDARFATNPYCCTLPATATNPPTVLDMATSVIAHGKIRVAKNKGESLPDGILIDGTGQPTNNPQVMFDSPPGAIQTFGTYKGYGLALINELLAGVFSGGGTCRPETEHDRDTILNNMFSVIINPEHLIDKEFIHTETDATIAHIKASPPLVDEEPVLVPGDPERASNEARRQSGIPIDEESWRLFVESGLSVGVDQDRINTLATI</sequence>
<keyword evidence="2 3" id="KW-0560">Oxidoreductase</keyword>
<gene>
    <name evidence="3" type="ORF">MGWOODY_XGa825</name>
</gene>
<organism evidence="3">
    <name type="scientific">hydrothermal vent metagenome</name>
    <dbReference type="NCBI Taxonomy" id="652676"/>
    <lineage>
        <taxon>unclassified sequences</taxon>
        <taxon>metagenomes</taxon>
        <taxon>ecological metagenomes</taxon>
    </lineage>
</organism>
<evidence type="ECO:0000256" key="2">
    <source>
        <dbReference type="ARBA" id="ARBA00023002"/>
    </source>
</evidence>
<dbReference type="SUPFAM" id="SSF89733">
    <property type="entry name" value="L-sulfolactate dehydrogenase-like"/>
    <property type="match status" value="1"/>
</dbReference>
<dbReference type="InterPro" id="IPR043143">
    <property type="entry name" value="Mal/L-sulf/L-lact_DH-like_NADP"/>
</dbReference>
<dbReference type="InterPro" id="IPR036111">
    <property type="entry name" value="Mal/L-sulfo/L-lacto_DH-like_sf"/>
</dbReference>
<name>A0A170PS47_9ZZZZ</name>
<proteinExistence type="inferred from homology"/>
<comment type="similarity">
    <text evidence="1">Belongs to the LDH2/MDH2 oxidoreductase family.</text>
</comment>
<dbReference type="Gene3D" id="3.30.1370.60">
    <property type="entry name" value="Hypothetical oxidoreductase yiak, domain 2"/>
    <property type="match status" value="1"/>
</dbReference>
<accession>A0A170PS47</accession>
<dbReference type="GO" id="GO:0030060">
    <property type="term" value="F:L-malate dehydrogenase (NAD+) activity"/>
    <property type="evidence" value="ECO:0007669"/>
    <property type="project" value="UniProtKB-EC"/>
</dbReference>
<dbReference type="InterPro" id="IPR003767">
    <property type="entry name" value="Malate/L-lactate_DH-like"/>
</dbReference>